<feature type="transmembrane region" description="Helical" evidence="12">
    <location>
        <begin position="114"/>
        <end position="132"/>
    </location>
</feature>
<evidence type="ECO:0000256" key="9">
    <source>
        <dbReference type="ARBA" id="ARBA00023209"/>
    </source>
</evidence>
<keyword evidence="8 12" id="KW-0472">Membrane</keyword>
<proteinExistence type="inferred from homology"/>
<dbReference type="InterPro" id="IPR048254">
    <property type="entry name" value="CDP_ALCOHOL_P_TRANSF_CS"/>
</dbReference>
<name>A0A2W2AQL5_9HYPH</name>
<dbReference type="GO" id="GO:0008654">
    <property type="term" value="P:phospholipid biosynthetic process"/>
    <property type="evidence" value="ECO:0007669"/>
    <property type="project" value="UniProtKB-KW"/>
</dbReference>
<gene>
    <name evidence="14" type="ORF">DK847_04360</name>
</gene>
<dbReference type="Gene3D" id="1.20.120.1760">
    <property type="match status" value="1"/>
</dbReference>
<keyword evidence="10" id="KW-1208">Phospholipid metabolism</keyword>
<keyword evidence="15" id="KW-1185">Reference proteome</keyword>
<dbReference type="RefSeq" id="WP_111196422.1">
    <property type="nucleotide sequence ID" value="NZ_QKVK01000002.1"/>
</dbReference>
<dbReference type="InterPro" id="IPR043130">
    <property type="entry name" value="CDP-OH_PTrfase_TM_dom"/>
</dbReference>
<evidence type="ECO:0000256" key="12">
    <source>
        <dbReference type="SAM" id="Phobius"/>
    </source>
</evidence>
<dbReference type="InterPro" id="IPR050324">
    <property type="entry name" value="CDP-alcohol_PTase-I"/>
</dbReference>
<evidence type="ECO:0000259" key="13">
    <source>
        <dbReference type="Pfam" id="PF08009"/>
    </source>
</evidence>
<protein>
    <submittedName>
        <fullName evidence="14">CDP-diacylglycerol--serine O-phosphatidyltransferase</fullName>
    </submittedName>
</protein>
<evidence type="ECO:0000256" key="1">
    <source>
        <dbReference type="ARBA" id="ARBA00004141"/>
    </source>
</evidence>
<dbReference type="InterPro" id="IPR000462">
    <property type="entry name" value="CDP-OH_P_trans"/>
</dbReference>
<dbReference type="Pfam" id="PF08009">
    <property type="entry name" value="CDP-OH_P_tran_2"/>
    <property type="match status" value="1"/>
</dbReference>
<evidence type="ECO:0000256" key="7">
    <source>
        <dbReference type="ARBA" id="ARBA00023098"/>
    </source>
</evidence>
<feature type="transmembrane region" description="Helical" evidence="12">
    <location>
        <begin position="27"/>
        <end position="49"/>
    </location>
</feature>
<feature type="transmembrane region" description="Helical" evidence="12">
    <location>
        <begin position="181"/>
        <end position="201"/>
    </location>
</feature>
<keyword evidence="7" id="KW-0443">Lipid metabolism</keyword>
<feature type="transmembrane region" description="Helical" evidence="12">
    <location>
        <begin position="89"/>
        <end position="108"/>
    </location>
</feature>
<accession>A0A2W2AQL5</accession>
<reference evidence="15" key="1">
    <citation type="submission" date="2018-06" db="EMBL/GenBank/DDBJ databases">
        <title>Aestuariibacter litoralis strain KCTC 52945T.</title>
        <authorList>
            <person name="Li X."/>
            <person name="Salam N."/>
            <person name="Li J.-L."/>
            <person name="Chen Y.-M."/>
            <person name="Yang Z.-W."/>
            <person name="Zhang L.-Y."/>
            <person name="Han M.-X."/>
            <person name="Xiao M."/>
            <person name="Li W.-J."/>
        </authorList>
    </citation>
    <scope>NUCLEOTIDE SEQUENCE [LARGE SCALE GENOMIC DNA]</scope>
    <source>
        <strain evidence="15">KCTC 52945</strain>
    </source>
</reference>
<dbReference type="PANTHER" id="PTHR14269">
    <property type="entry name" value="CDP-DIACYLGLYCEROL--GLYCEROL-3-PHOSPHATE 3-PHOSPHATIDYLTRANSFERASE-RELATED"/>
    <property type="match status" value="1"/>
</dbReference>
<keyword evidence="3" id="KW-0444">Lipid biosynthesis</keyword>
<feature type="transmembrane region" description="Helical" evidence="12">
    <location>
        <begin position="237"/>
        <end position="256"/>
    </location>
</feature>
<dbReference type="EMBL" id="QKVK01000002">
    <property type="protein sequence ID" value="PZF77675.1"/>
    <property type="molecule type" value="Genomic_DNA"/>
</dbReference>
<dbReference type="PANTHER" id="PTHR14269:SF61">
    <property type="entry name" value="CDP-DIACYLGLYCEROL--SERINE O-PHOSPHATIDYLTRANSFERASE"/>
    <property type="match status" value="1"/>
</dbReference>
<evidence type="ECO:0000313" key="14">
    <source>
        <dbReference type="EMBL" id="PZF77675.1"/>
    </source>
</evidence>
<dbReference type="GO" id="GO:0016020">
    <property type="term" value="C:membrane"/>
    <property type="evidence" value="ECO:0007669"/>
    <property type="project" value="UniProtKB-SubCell"/>
</dbReference>
<evidence type="ECO:0000256" key="2">
    <source>
        <dbReference type="ARBA" id="ARBA00010441"/>
    </source>
</evidence>
<evidence type="ECO:0000256" key="4">
    <source>
        <dbReference type="ARBA" id="ARBA00022679"/>
    </source>
</evidence>
<dbReference type="GO" id="GO:0016780">
    <property type="term" value="F:phosphotransferase activity, for other substituted phosphate groups"/>
    <property type="evidence" value="ECO:0007669"/>
    <property type="project" value="InterPro"/>
</dbReference>
<dbReference type="Pfam" id="PF01066">
    <property type="entry name" value="CDP-OH_P_transf"/>
    <property type="match status" value="1"/>
</dbReference>
<keyword evidence="5 12" id="KW-0812">Transmembrane</keyword>
<evidence type="ECO:0000256" key="5">
    <source>
        <dbReference type="ARBA" id="ARBA00022692"/>
    </source>
</evidence>
<evidence type="ECO:0000256" key="6">
    <source>
        <dbReference type="ARBA" id="ARBA00022989"/>
    </source>
</evidence>
<comment type="subcellular location">
    <subcellularLocation>
        <location evidence="1">Membrane</location>
        <topology evidence="1">Multi-pass membrane protein</topology>
    </subcellularLocation>
</comment>
<dbReference type="Proteomes" id="UP000248795">
    <property type="component" value="Unassembled WGS sequence"/>
</dbReference>
<evidence type="ECO:0000256" key="11">
    <source>
        <dbReference type="RuleBase" id="RU003750"/>
    </source>
</evidence>
<dbReference type="PROSITE" id="PS00379">
    <property type="entry name" value="CDP_ALCOHOL_P_TRANSF"/>
    <property type="match status" value="1"/>
</dbReference>
<evidence type="ECO:0000256" key="8">
    <source>
        <dbReference type="ARBA" id="ARBA00023136"/>
    </source>
</evidence>
<organism evidence="14 15">
    <name type="scientific">Aestuariivirga litoralis</name>
    <dbReference type="NCBI Taxonomy" id="2650924"/>
    <lineage>
        <taxon>Bacteria</taxon>
        <taxon>Pseudomonadati</taxon>
        <taxon>Pseudomonadota</taxon>
        <taxon>Alphaproteobacteria</taxon>
        <taxon>Hyphomicrobiales</taxon>
        <taxon>Aestuariivirgaceae</taxon>
        <taxon>Aestuariivirga</taxon>
    </lineage>
</organism>
<keyword evidence="6 12" id="KW-1133">Transmembrane helix</keyword>
<dbReference type="AlphaFoldDB" id="A0A2W2AQL5"/>
<comment type="caution">
    <text evidence="14">The sequence shown here is derived from an EMBL/GenBank/DDBJ whole genome shotgun (WGS) entry which is preliminary data.</text>
</comment>
<evidence type="ECO:0000256" key="10">
    <source>
        <dbReference type="ARBA" id="ARBA00023264"/>
    </source>
</evidence>
<comment type="similarity">
    <text evidence="2 11">Belongs to the CDP-alcohol phosphatidyltransferase class-I family.</text>
</comment>
<evidence type="ECO:0000256" key="3">
    <source>
        <dbReference type="ARBA" id="ARBA00022516"/>
    </source>
</evidence>
<evidence type="ECO:0000313" key="15">
    <source>
        <dbReference type="Proteomes" id="UP000248795"/>
    </source>
</evidence>
<dbReference type="InterPro" id="IPR012616">
    <property type="entry name" value="CDP-OH_P_trans_C"/>
</dbReference>
<keyword evidence="4 11" id="KW-0808">Transferase</keyword>
<feature type="transmembrane region" description="Helical" evidence="12">
    <location>
        <begin position="153"/>
        <end position="175"/>
    </location>
</feature>
<sequence>MENEPDNMDGAVAPRGQRRFRMVPVRFLLPNMITLLALCSGVTAIRFAFEGRYELAVASVMLAVVLDAVDGRLARLLKGTSRFGAELDSLADFVNFGVAPAILLYVWSLNSLRTLGWVIALVLAICCALRLARFNVALDDPNKPAWANRFFTGAPAPAGAGLALLPFYLGFLGIIDEGHGWALIIGPYVVGVALLMVSRVPTFSGKHMGRIRGDMVLPVLGLAVLAVVMLISYPWEFLSIVSIAYLVLIPVSIRSYRKLSGAGSGPAPSES</sequence>
<keyword evidence="9" id="KW-0594">Phospholipid biosynthesis</keyword>
<feature type="domain" description="CDP-alcohol phosphatidyltransferase C-terminal" evidence="13">
    <location>
        <begin position="215"/>
        <end position="250"/>
    </location>
</feature>